<keyword evidence="2" id="KW-1185">Reference proteome</keyword>
<evidence type="ECO:0000313" key="2">
    <source>
        <dbReference type="Proteomes" id="UP000024635"/>
    </source>
</evidence>
<gene>
    <name evidence="1" type="primary">Acey_s0337.g2914</name>
    <name evidence="1" type="ORF">Y032_0337g2914</name>
</gene>
<organism evidence="1 2">
    <name type="scientific">Ancylostoma ceylanicum</name>
    <dbReference type="NCBI Taxonomy" id="53326"/>
    <lineage>
        <taxon>Eukaryota</taxon>
        <taxon>Metazoa</taxon>
        <taxon>Ecdysozoa</taxon>
        <taxon>Nematoda</taxon>
        <taxon>Chromadorea</taxon>
        <taxon>Rhabditida</taxon>
        <taxon>Rhabditina</taxon>
        <taxon>Rhabditomorpha</taxon>
        <taxon>Strongyloidea</taxon>
        <taxon>Ancylostomatidae</taxon>
        <taxon>Ancylostomatinae</taxon>
        <taxon>Ancylostoma</taxon>
    </lineage>
</organism>
<proteinExistence type="predicted"/>
<comment type="caution">
    <text evidence="1">The sequence shown here is derived from an EMBL/GenBank/DDBJ whole genome shotgun (WGS) entry which is preliminary data.</text>
</comment>
<evidence type="ECO:0000313" key="1">
    <source>
        <dbReference type="EMBL" id="EYB83372.1"/>
    </source>
</evidence>
<reference evidence="2" key="1">
    <citation type="journal article" date="2015" name="Nat. Genet.">
        <title>The genome and transcriptome of the zoonotic hookworm Ancylostoma ceylanicum identify infection-specific gene families.</title>
        <authorList>
            <person name="Schwarz E.M."/>
            <person name="Hu Y."/>
            <person name="Antoshechkin I."/>
            <person name="Miller M.M."/>
            <person name="Sternberg P.W."/>
            <person name="Aroian R.V."/>
        </authorList>
    </citation>
    <scope>NUCLEOTIDE SEQUENCE</scope>
    <source>
        <strain evidence="2">HY135</strain>
    </source>
</reference>
<name>A0A016RZ43_9BILA</name>
<dbReference type="Proteomes" id="UP000024635">
    <property type="component" value="Unassembled WGS sequence"/>
</dbReference>
<dbReference type="EMBL" id="JARK01001673">
    <property type="protein sequence ID" value="EYB83372.1"/>
    <property type="molecule type" value="Genomic_DNA"/>
</dbReference>
<sequence>MRIPKVKQRDKGSNNILRFTATAVTRRRNSQVLSSYVNYPGLEFMNAKLGETRLANQLSLPESLSTV</sequence>
<accession>A0A016RZ43</accession>
<dbReference type="AlphaFoldDB" id="A0A016RZ43"/>
<protein>
    <submittedName>
        <fullName evidence="1">Uncharacterized protein</fullName>
    </submittedName>
</protein>